<comment type="caution">
    <text evidence="8">The sequence shown here is derived from an EMBL/GenBank/DDBJ whole genome shotgun (WGS) entry which is preliminary data.</text>
</comment>
<dbReference type="OrthoDB" id="2530521at2759"/>
<proteinExistence type="predicted"/>
<dbReference type="InterPro" id="IPR046357">
    <property type="entry name" value="PPIase_dom_sf"/>
</dbReference>
<evidence type="ECO:0000256" key="5">
    <source>
        <dbReference type="PROSITE-ProRule" id="PRU00278"/>
    </source>
</evidence>
<protein>
    <recommendedName>
        <fullName evidence="2">peptidylprolyl isomerase</fullName>
        <ecNumber evidence="2">5.2.1.8</ecNumber>
    </recommendedName>
</protein>
<dbReference type="EC" id="5.2.1.8" evidence="2"/>
<dbReference type="Proteomes" id="UP001153076">
    <property type="component" value="Unassembled WGS sequence"/>
</dbReference>
<reference evidence="8" key="1">
    <citation type="submission" date="2022-04" db="EMBL/GenBank/DDBJ databases">
        <title>Carnegiea gigantea Genome sequencing and assembly v2.</title>
        <authorList>
            <person name="Copetti D."/>
            <person name="Sanderson M.J."/>
            <person name="Burquez A."/>
            <person name="Wojciechowski M.F."/>
        </authorList>
    </citation>
    <scope>NUCLEOTIDE SEQUENCE</scope>
    <source>
        <strain evidence="8">SGP5-SGP5p</strain>
        <tissue evidence="8">Aerial part</tissue>
    </source>
</reference>
<evidence type="ECO:0000313" key="8">
    <source>
        <dbReference type="EMBL" id="KAJ8443593.1"/>
    </source>
</evidence>
<dbReference type="PANTHER" id="PTHR10657:SF4">
    <property type="entry name" value="PEPTIDYL-PROLYL CIS-TRANS ISOMERASE-RELATED"/>
    <property type="match status" value="1"/>
</dbReference>
<dbReference type="GO" id="GO:0003755">
    <property type="term" value="F:peptidyl-prolyl cis-trans isomerase activity"/>
    <property type="evidence" value="ECO:0007669"/>
    <property type="project" value="UniProtKB-KW"/>
</dbReference>
<dbReference type="InterPro" id="IPR000297">
    <property type="entry name" value="PPIase_PpiC"/>
</dbReference>
<evidence type="ECO:0000256" key="1">
    <source>
        <dbReference type="ARBA" id="ARBA00000971"/>
    </source>
</evidence>
<dbReference type="GO" id="GO:0005829">
    <property type="term" value="C:cytosol"/>
    <property type="evidence" value="ECO:0007669"/>
    <property type="project" value="TreeGrafter"/>
</dbReference>
<evidence type="ECO:0000259" key="7">
    <source>
        <dbReference type="PROSITE" id="PS50198"/>
    </source>
</evidence>
<name>A0A9Q1QIA6_9CARY</name>
<evidence type="ECO:0000256" key="6">
    <source>
        <dbReference type="SAM" id="MobiDB-lite"/>
    </source>
</evidence>
<evidence type="ECO:0000256" key="3">
    <source>
        <dbReference type="ARBA" id="ARBA00023110"/>
    </source>
</evidence>
<dbReference type="Gene3D" id="3.10.50.40">
    <property type="match status" value="1"/>
</dbReference>
<dbReference type="GO" id="GO:0005634">
    <property type="term" value="C:nucleus"/>
    <property type="evidence" value="ECO:0007669"/>
    <property type="project" value="TreeGrafter"/>
</dbReference>
<dbReference type="Pfam" id="PF00639">
    <property type="entry name" value="Rotamase"/>
    <property type="match status" value="1"/>
</dbReference>
<dbReference type="PANTHER" id="PTHR10657">
    <property type="entry name" value="PEPTIDYL-PROLYL CIS-TRANS ISOMERASE"/>
    <property type="match status" value="1"/>
</dbReference>
<dbReference type="AlphaFoldDB" id="A0A9Q1QIA6"/>
<feature type="domain" description="PpiC" evidence="7">
    <location>
        <begin position="191"/>
        <end position="303"/>
    </location>
</feature>
<dbReference type="InterPro" id="IPR056750">
    <property type="entry name" value="RRM_ESF1"/>
</dbReference>
<dbReference type="SUPFAM" id="SSF54534">
    <property type="entry name" value="FKBP-like"/>
    <property type="match status" value="1"/>
</dbReference>
<accession>A0A9Q1QIA6</accession>
<evidence type="ECO:0000313" key="9">
    <source>
        <dbReference type="Proteomes" id="UP001153076"/>
    </source>
</evidence>
<dbReference type="InterPro" id="IPR051370">
    <property type="entry name" value="PPIase_Pin1"/>
</dbReference>
<dbReference type="PROSITE" id="PS50198">
    <property type="entry name" value="PPIC_PPIASE_2"/>
    <property type="match status" value="1"/>
</dbReference>
<keyword evidence="3 5" id="KW-0697">Rotamase</keyword>
<feature type="compositionally biased region" description="Acidic residues" evidence="6">
    <location>
        <begin position="155"/>
        <end position="165"/>
    </location>
</feature>
<comment type="catalytic activity">
    <reaction evidence="1">
        <text>[protein]-peptidylproline (omega=180) = [protein]-peptidylproline (omega=0)</text>
        <dbReference type="Rhea" id="RHEA:16237"/>
        <dbReference type="Rhea" id="RHEA-COMP:10747"/>
        <dbReference type="Rhea" id="RHEA-COMP:10748"/>
        <dbReference type="ChEBI" id="CHEBI:83833"/>
        <dbReference type="ChEBI" id="CHEBI:83834"/>
        <dbReference type="EC" id="5.2.1.8"/>
    </reaction>
</comment>
<feature type="compositionally biased region" description="Basic residues" evidence="6">
    <location>
        <begin position="200"/>
        <end position="210"/>
    </location>
</feature>
<dbReference type="Pfam" id="PF25121">
    <property type="entry name" value="RRM_ESF1"/>
    <property type="match status" value="1"/>
</dbReference>
<evidence type="ECO:0000256" key="4">
    <source>
        <dbReference type="ARBA" id="ARBA00023235"/>
    </source>
</evidence>
<gene>
    <name evidence="8" type="ORF">Cgig2_019575</name>
</gene>
<sequence length="303" mass="33534">MTTFYTFPVPLELIAYLGSDASTSTIDIDDEDMLGDDASIQNNRLSRFIILQAVDFSVILSSFMPKGGQIESGSLSFRIVLQRLQEEVVHGPAALFVDEKKDSDNDEEDDNDLKIRHGKIECILEKKALDLVMKMTIKKQLNLLAGSVICDGSEEYDDDGQDAEIEPLSPPSSPPEEEEEDGGGCGDGESRLQVRPSHILTKHQGSRRKAQWKDPEGRVVMNTTKESAISQPKSFHEDILAGKCSFDEIASLFSDCNSAKRGRRRQFGPGQMQKPSEEAAFALKVDEISDTTVECISSLERVE</sequence>
<keyword evidence="9" id="KW-1185">Reference proteome</keyword>
<evidence type="ECO:0000256" key="2">
    <source>
        <dbReference type="ARBA" id="ARBA00013194"/>
    </source>
</evidence>
<feature type="region of interest" description="Disordered" evidence="6">
    <location>
        <begin position="155"/>
        <end position="211"/>
    </location>
</feature>
<organism evidence="8 9">
    <name type="scientific">Carnegiea gigantea</name>
    <dbReference type="NCBI Taxonomy" id="171969"/>
    <lineage>
        <taxon>Eukaryota</taxon>
        <taxon>Viridiplantae</taxon>
        <taxon>Streptophyta</taxon>
        <taxon>Embryophyta</taxon>
        <taxon>Tracheophyta</taxon>
        <taxon>Spermatophyta</taxon>
        <taxon>Magnoliopsida</taxon>
        <taxon>eudicotyledons</taxon>
        <taxon>Gunneridae</taxon>
        <taxon>Pentapetalae</taxon>
        <taxon>Caryophyllales</taxon>
        <taxon>Cactineae</taxon>
        <taxon>Cactaceae</taxon>
        <taxon>Cactoideae</taxon>
        <taxon>Echinocereeae</taxon>
        <taxon>Carnegiea</taxon>
    </lineage>
</organism>
<dbReference type="EMBL" id="JAKOGI010000115">
    <property type="protein sequence ID" value="KAJ8443593.1"/>
    <property type="molecule type" value="Genomic_DNA"/>
</dbReference>
<keyword evidence="4 5" id="KW-0413">Isomerase</keyword>